<name>A0ABT1ZWU4_9BURK</name>
<comment type="caution">
    <text evidence="1">The sequence shown here is derived from an EMBL/GenBank/DDBJ whole genome shotgun (WGS) entry which is preliminary data.</text>
</comment>
<reference evidence="1 2" key="1">
    <citation type="submission" date="2022-08" db="EMBL/GenBank/DDBJ databases">
        <title>Reclassification of Massilia species as members of the genera Telluria, Duganella, Pseudoduganella, Mokoshia gen. nov. and Zemynaea gen. nov. using orthogonal and non-orthogonal genome-based approaches.</title>
        <authorList>
            <person name="Bowman J.P."/>
        </authorList>
    </citation>
    <scope>NUCLEOTIDE SEQUENCE [LARGE SCALE GENOMIC DNA]</scope>
    <source>
        <strain evidence="1 2">JCM 31316</strain>
    </source>
</reference>
<keyword evidence="2" id="KW-1185">Reference proteome</keyword>
<dbReference type="Proteomes" id="UP001204151">
    <property type="component" value="Unassembled WGS sequence"/>
</dbReference>
<sequence length="111" mass="12191">MQKHKKINGLRIPERHRPRLARRLQKKRLRDKDKETMMGWTISVGTAGATDSRTRHGRPQTLSVSFDAHGVTARVTANPGAAGGASDVAGSVPAWQARRVWQNVLTTLVGT</sequence>
<evidence type="ECO:0000313" key="2">
    <source>
        <dbReference type="Proteomes" id="UP001204151"/>
    </source>
</evidence>
<accession>A0ABT1ZWU4</accession>
<gene>
    <name evidence="1" type="ORF">NX784_22735</name>
</gene>
<proteinExistence type="predicted"/>
<dbReference type="EMBL" id="JANUGW010000021">
    <property type="protein sequence ID" value="MCS0584412.1"/>
    <property type="molecule type" value="Genomic_DNA"/>
</dbReference>
<evidence type="ECO:0000313" key="1">
    <source>
        <dbReference type="EMBL" id="MCS0584412.1"/>
    </source>
</evidence>
<organism evidence="1 2">
    <name type="scientific">Massilia pinisoli</name>
    <dbReference type="NCBI Taxonomy" id="1772194"/>
    <lineage>
        <taxon>Bacteria</taxon>
        <taxon>Pseudomonadati</taxon>
        <taxon>Pseudomonadota</taxon>
        <taxon>Betaproteobacteria</taxon>
        <taxon>Burkholderiales</taxon>
        <taxon>Oxalobacteraceae</taxon>
        <taxon>Telluria group</taxon>
        <taxon>Massilia</taxon>
    </lineage>
</organism>
<protein>
    <submittedName>
        <fullName evidence="1">Uncharacterized protein</fullName>
    </submittedName>
</protein>
<dbReference type="RefSeq" id="WP_258818966.1">
    <property type="nucleotide sequence ID" value="NZ_JANUGW010000021.1"/>
</dbReference>